<dbReference type="GO" id="GO:0008663">
    <property type="term" value="F:2',3'-cyclic-nucleotide 2'-phosphodiesterase activity"/>
    <property type="evidence" value="ECO:0007669"/>
    <property type="project" value="TreeGrafter"/>
</dbReference>
<dbReference type="PANTHER" id="PTHR16509">
    <property type="match status" value="1"/>
</dbReference>
<accession>A0A699YTN9</accession>
<proteinExistence type="predicted"/>
<evidence type="ECO:0000256" key="1">
    <source>
        <dbReference type="SAM" id="MobiDB-lite"/>
    </source>
</evidence>
<dbReference type="EMBL" id="BLLF01000291">
    <property type="protein sequence ID" value="GFH10154.1"/>
    <property type="molecule type" value="Genomic_DNA"/>
</dbReference>
<evidence type="ECO:0000313" key="2">
    <source>
        <dbReference type="EMBL" id="GFH10154.1"/>
    </source>
</evidence>
<organism evidence="2 3">
    <name type="scientific">Haematococcus lacustris</name>
    <name type="common">Green alga</name>
    <name type="synonym">Haematococcus pluvialis</name>
    <dbReference type="NCBI Taxonomy" id="44745"/>
    <lineage>
        <taxon>Eukaryota</taxon>
        <taxon>Viridiplantae</taxon>
        <taxon>Chlorophyta</taxon>
        <taxon>core chlorophytes</taxon>
        <taxon>Chlorophyceae</taxon>
        <taxon>CS clade</taxon>
        <taxon>Chlamydomonadales</taxon>
        <taxon>Haematococcaceae</taxon>
        <taxon>Haematococcus</taxon>
    </lineage>
</organism>
<dbReference type="GO" id="GO:0047631">
    <property type="term" value="F:ADP-ribose diphosphatase activity"/>
    <property type="evidence" value="ECO:0007669"/>
    <property type="project" value="TreeGrafter"/>
</dbReference>
<gene>
    <name evidence="2" type="ORF">HaLaN_05419</name>
</gene>
<protein>
    <submittedName>
        <fullName evidence="2">Metallophos domain-containing protein</fullName>
    </submittedName>
</protein>
<dbReference type="AlphaFoldDB" id="A0A699YTN9"/>
<dbReference type="InterPro" id="IPR029052">
    <property type="entry name" value="Metallo-depent_PP-like"/>
</dbReference>
<dbReference type="Gene3D" id="3.60.21.10">
    <property type="match status" value="1"/>
</dbReference>
<comment type="caution">
    <text evidence="2">The sequence shown here is derived from an EMBL/GenBank/DDBJ whole genome shotgun (WGS) entry which is preliminary data.</text>
</comment>
<dbReference type="SUPFAM" id="SSF56300">
    <property type="entry name" value="Metallo-dependent phosphatases"/>
    <property type="match status" value="1"/>
</dbReference>
<dbReference type="GO" id="GO:0047734">
    <property type="term" value="F:CDP-glycerol diphosphatase activity"/>
    <property type="evidence" value="ECO:0007669"/>
    <property type="project" value="TreeGrafter"/>
</dbReference>
<sequence length="118" mass="13061">MLDQAEQVLDGLLGEFDKLERPVYHMLGIHGPEGGGSYYAFEPHPRWRVVVVDAYDVSVLLAVQLLAQHNPNKNKNTPPPRSSGTGQRWVQFGGGASSAQLQWLEQQVQDQDHSAQGI</sequence>
<evidence type="ECO:0000313" key="3">
    <source>
        <dbReference type="Proteomes" id="UP000485058"/>
    </source>
</evidence>
<name>A0A699YTN9_HAELA</name>
<dbReference type="Proteomes" id="UP000485058">
    <property type="component" value="Unassembled WGS sequence"/>
</dbReference>
<reference evidence="2 3" key="1">
    <citation type="submission" date="2020-02" db="EMBL/GenBank/DDBJ databases">
        <title>Draft genome sequence of Haematococcus lacustris strain NIES-144.</title>
        <authorList>
            <person name="Morimoto D."/>
            <person name="Nakagawa S."/>
            <person name="Yoshida T."/>
            <person name="Sawayama S."/>
        </authorList>
    </citation>
    <scope>NUCLEOTIDE SEQUENCE [LARGE SCALE GENOMIC DNA]</scope>
    <source>
        <strain evidence="2 3">NIES-144</strain>
    </source>
</reference>
<keyword evidence="3" id="KW-1185">Reference proteome</keyword>
<feature type="region of interest" description="Disordered" evidence="1">
    <location>
        <begin position="68"/>
        <end position="92"/>
    </location>
</feature>
<dbReference type="PANTHER" id="PTHR16509:SF1">
    <property type="entry name" value="MANGANESE-DEPENDENT ADP-RIBOSE_CDP-ALCOHOL DIPHOSPHATASE"/>
    <property type="match status" value="1"/>
</dbReference>
<dbReference type="GO" id="GO:0030145">
    <property type="term" value="F:manganese ion binding"/>
    <property type="evidence" value="ECO:0007669"/>
    <property type="project" value="TreeGrafter"/>
</dbReference>